<keyword evidence="13" id="KW-1185">Reference proteome</keyword>
<evidence type="ECO:0000313" key="13">
    <source>
        <dbReference type="Proteomes" id="UP000006352"/>
    </source>
</evidence>
<protein>
    <recommendedName>
        <fullName evidence="9">3-hydroxy-3-methylglutaryl coenzyme A reductase</fullName>
        <shortName evidence="9">HMG-CoA reductase</shortName>
        <ecNumber evidence="9">1.1.1.34</ecNumber>
    </recommendedName>
</protein>
<organism evidence="12 13">
    <name type="scientific">Fibroporia radiculosa</name>
    <dbReference type="NCBI Taxonomy" id="599839"/>
    <lineage>
        <taxon>Eukaryota</taxon>
        <taxon>Fungi</taxon>
        <taxon>Dikarya</taxon>
        <taxon>Basidiomycota</taxon>
        <taxon>Agaricomycotina</taxon>
        <taxon>Agaricomycetes</taxon>
        <taxon>Polyporales</taxon>
        <taxon>Fibroporiaceae</taxon>
        <taxon>Fibroporia</taxon>
    </lineage>
</organism>
<evidence type="ECO:0000256" key="5">
    <source>
        <dbReference type="ARBA" id="ARBA00022857"/>
    </source>
</evidence>
<dbReference type="RefSeq" id="XP_012180480.1">
    <property type="nucleotide sequence ID" value="XM_012325090.1"/>
</dbReference>
<dbReference type="InterPro" id="IPR004554">
    <property type="entry name" value="HMG_CoA_Rdtase_eu_arc"/>
</dbReference>
<name>J4HVW0_9APHY</name>
<dbReference type="GO" id="GO:0005778">
    <property type="term" value="C:peroxisomal membrane"/>
    <property type="evidence" value="ECO:0007669"/>
    <property type="project" value="TreeGrafter"/>
</dbReference>
<evidence type="ECO:0000256" key="6">
    <source>
        <dbReference type="ARBA" id="ARBA00022989"/>
    </source>
</evidence>
<comment type="similarity">
    <text evidence="2 9">Belongs to the HMG-CoA reductase family.</text>
</comment>
<sequence>MRALVRPFATHNVFFPIESIVFFFVVGMLAYFHILNGIKHSSFFAPSYPTTLRPAHARLRNGEWIGVGKREWVDAWKHPEDGVKSTELQQIVFKLDDKRNQVVPELGSKPSILSQITEHLPQQLRGLSGEPYSSVCHHPSNITSAPCFFSASSDSTSSILTLSFAPGARDDWLAALREIKSITVDGVEFDLRGAKREETIGEMKSSKWVAYALRATFVRFWELTKKADSLDIIVVLLGYILMHVTFLRLWLSSRALGSNFWLSTGIFASAVTSFVFTLPLCRYLNIPLDPIALTEALPFLVCTVGFDKPLRLARAVLAHPQTLKPQEDGRMKTAGDIVLDALDRVGNVILRDYALEIVVLLVGVNSGVGGLKEFCSVAAVALAVDCLMLNTFYASILTIMVEVRRVKLVREMSRSRPSGSSITSSNVVRSALTKTGPKPTPVAKTTRERVSAAVLGVKGSLLPDTPESKALPAEENPMYRLKLLLIASFLTMHILNFCTTLTPATALARHNRHSVRSAADAVPPAPLVDITSPAISHVLATLVAAEKAGNIHGESEPEVIVKVVPPIYLLVLPVASSSTKTEAIENFMTSWSDVVGDPVLSKWIVVLLSISVALNGYLLRGIAAGSGLAAMKAVRDKGVRFRSRVRSRVRPEKEVEVEETLHVPVAPVVTMPSVVPPVTAVPVKLPEPRPVVSAPLNLESVDMKLRQAAVRSLPTPGESSSNSDSEGGDVKESHPVSMRSLEECIDIFENGPRPVSVSLSMLKDEEVVLLAQNGKIAPYALEKMLGDLERAVLVRRALISRASKTKTLEASDVPMTNYDYSRVMGACCENVIGYMPIPLGIAGPLKVDGELYPIPMATAEGTLVASTSRGCKALNAGGGVTTVLTYDGMTRGPAIDFPSIVVAARAKAWVESSEGYAIVKEAFESTSRFAKLQNIKCAMAGRTLFVRFATRTGDAMGMNMISKATEKALDTMAKEFPEMVVLALSGNYCTDKKPAAINWIEGRGKSIVAEAVIPGKIVKAVLKTTIEALCNLNTKKNLVGSAMAGSIGGFNAHAANILTAVFLATGQDPAQNVESSQCMTLMEPTNNGEDLLMTVTMPCIEVGTIGGGTVLAPQQAVLEMLGVKGSHPTNPGENAQRLARIIASAVMAGELSLISALAAGHLVRAHMAHNRSQANTQVNTPITSRPVTPAIPSPAGGVFWSTGVKGTITPLTTGSNTPAPYLMDTKS</sequence>
<dbReference type="PRINTS" id="PR00071">
    <property type="entry name" value="HMGCOARDTASE"/>
</dbReference>
<dbReference type="InterPro" id="IPR053958">
    <property type="entry name" value="HMGCR/SNAP/NPC1-like_SSD"/>
</dbReference>
<feature type="domain" description="SSD" evidence="11">
    <location>
        <begin position="231"/>
        <end position="399"/>
    </location>
</feature>
<dbReference type="FunCoup" id="J4HVW0">
    <property type="interactions" value="170"/>
</dbReference>
<comment type="pathway">
    <text evidence="9">Metabolic intermediate biosynthesis; (R)-mevalonate biosynthesis; (R)-mevalonate from acetyl-CoA: step 3/3.</text>
</comment>
<dbReference type="InterPro" id="IPR023076">
    <property type="entry name" value="HMG_CoA_Rdtase_CS"/>
</dbReference>
<dbReference type="FunFam" id="3.90.770.10:FF:000001">
    <property type="entry name" value="3-hydroxy-3-methylglutaryl coenzyme A reductase"/>
    <property type="match status" value="1"/>
</dbReference>
<evidence type="ECO:0000256" key="7">
    <source>
        <dbReference type="ARBA" id="ARBA00023002"/>
    </source>
</evidence>
<dbReference type="Gene3D" id="3.30.70.420">
    <property type="entry name" value="Hydroxymethylglutaryl-CoA reductase, class I/II, NAD/NADP-binding domain"/>
    <property type="match status" value="1"/>
</dbReference>
<dbReference type="PROSITE" id="PS01192">
    <property type="entry name" value="HMG_COA_REDUCTASE_3"/>
    <property type="match status" value="1"/>
</dbReference>
<dbReference type="EC" id="1.1.1.34" evidence="9"/>
<dbReference type="InterPro" id="IPR009023">
    <property type="entry name" value="HMG_CoA_Rdtase_NAD(P)-bd_sf"/>
</dbReference>
<dbReference type="PROSITE" id="PS50156">
    <property type="entry name" value="SSD"/>
    <property type="match status" value="1"/>
</dbReference>
<dbReference type="NCBIfam" id="TIGR00533">
    <property type="entry name" value="HMG_CoA_R_NADP"/>
    <property type="match status" value="1"/>
</dbReference>
<reference evidence="12 13" key="1">
    <citation type="journal article" date="2012" name="Appl. Environ. Microbiol.">
        <title>Short-read sequencing for genomic analysis of the brown rot fungus Fibroporia radiculosa.</title>
        <authorList>
            <person name="Tang J.D."/>
            <person name="Perkins A.D."/>
            <person name="Sonstegard T.S."/>
            <person name="Schroeder S.G."/>
            <person name="Burgess S.C."/>
            <person name="Diehl S.V."/>
        </authorList>
    </citation>
    <scope>NUCLEOTIDE SEQUENCE [LARGE SCALE GENOMIC DNA]</scope>
    <source>
        <strain evidence="12 13">TFFH 294</strain>
    </source>
</reference>
<dbReference type="GO" id="GO:0005789">
    <property type="term" value="C:endoplasmic reticulum membrane"/>
    <property type="evidence" value="ECO:0007669"/>
    <property type="project" value="UniProtKB-SubCell"/>
</dbReference>
<keyword evidence="3 9" id="KW-0812">Transmembrane</keyword>
<dbReference type="PANTHER" id="PTHR10572">
    <property type="entry name" value="3-HYDROXY-3-METHYLGLUTARYL-COENZYME A REDUCTASE"/>
    <property type="match status" value="1"/>
</dbReference>
<comment type="catalytic activity">
    <reaction evidence="9">
        <text>(R)-mevalonate + 2 NADP(+) + CoA = (3S)-3-hydroxy-3-methylglutaryl-CoA + 2 NADPH + 2 H(+)</text>
        <dbReference type="Rhea" id="RHEA:15989"/>
        <dbReference type="ChEBI" id="CHEBI:15378"/>
        <dbReference type="ChEBI" id="CHEBI:36464"/>
        <dbReference type="ChEBI" id="CHEBI:43074"/>
        <dbReference type="ChEBI" id="CHEBI:57287"/>
        <dbReference type="ChEBI" id="CHEBI:57783"/>
        <dbReference type="ChEBI" id="CHEBI:58349"/>
        <dbReference type="EC" id="1.1.1.34"/>
    </reaction>
</comment>
<feature type="region of interest" description="Disordered" evidence="10">
    <location>
        <begin position="710"/>
        <end position="734"/>
    </location>
</feature>
<dbReference type="OrthoDB" id="310654at2759"/>
<feature type="transmembrane region" description="Helical" evidence="9">
    <location>
        <begin position="13"/>
        <end position="34"/>
    </location>
</feature>
<keyword evidence="5 9" id="KW-0521">NADP</keyword>
<dbReference type="PANTHER" id="PTHR10572:SF24">
    <property type="entry name" value="3-HYDROXY-3-METHYLGLUTARYL-COENZYME A REDUCTASE"/>
    <property type="match status" value="1"/>
</dbReference>
<dbReference type="PROSITE" id="PS00066">
    <property type="entry name" value="HMG_COA_REDUCTASE_1"/>
    <property type="match status" value="1"/>
</dbReference>
<dbReference type="Pfam" id="PF12349">
    <property type="entry name" value="Sterol-sensing"/>
    <property type="match status" value="1"/>
</dbReference>
<proteinExistence type="inferred from homology"/>
<comment type="subcellular location">
    <subcellularLocation>
        <location evidence="1 9">Endoplasmic reticulum membrane</location>
        <topology evidence="1 9">Multi-pass membrane protein</topology>
    </subcellularLocation>
</comment>
<keyword evidence="7 9" id="KW-0560">Oxidoreductase</keyword>
<evidence type="ECO:0000256" key="3">
    <source>
        <dbReference type="ARBA" id="ARBA00022692"/>
    </source>
</evidence>
<accession>J4HVW0</accession>
<dbReference type="FunFam" id="1.10.3270.10:FF:000001">
    <property type="entry name" value="3-hydroxy-3-methylglutaryl coenzyme A reductase"/>
    <property type="match status" value="1"/>
</dbReference>
<dbReference type="HOGENOM" id="CLU_001734_1_1_1"/>
<dbReference type="GO" id="GO:0008299">
    <property type="term" value="P:isoprenoid biosynthetic process"/>
    <property type="evidence" value="ECO:0007669"/>
    <property type="project" value="InterPro"/>
</dbReference>
<dbReference type="InterPro" id="IPR023074">
    <property type="entry name" value="HMG_CoA_Rdtase_cat_sf"/>
</dbReference>
<evidence type="ECO:0000259" key="11">
    <source>
        <dbReference type="PROSITE" id="PS50156"/>
    </source>
</evidence>
<keyword evidence="8 9" id="KW-0472">Membrane</keyword>
<dbReference type="STRING" id="599839.J4HVW0"/>
<evidence type="ECO:0000256" key="1">
    <source>
        <dbReference type="ARBA" id="ARBA00004477"/>
    </source>
</evidence>
<evidence type="ECO:0000256" key="4">
    <source>
        <dbReference type="ARBA" id="ARBA00022824"/>
    </source>
</evidence>
<dbReference type="PROSITE" id="PS50065">
    <property type="entry name" value="HMG_COA_REDUCTASE_4"/>
    <property type="match status" value="1"/>
</dbReference>
<dbReference type="GeneID" id="24096108"/>
<dbReference type="SUPFAM" id="SSF55035">
    <property type="entry name" value="NAD-binding domain of HMG-CoA reductase"/>
    <property type="match status" value="1"/>
</dbReference>
<evidence type="ECO:0000256" key="9">
    <source>
        <dbReference type="RuleBase" id="RU361219"/>
    </source>
</evidence>
<feature type="transmembrane region" description="Helical" evidence="9">
    <location>
        <begin position="229"/>
        <end position="248"/>
    </location>
</feature>
<dbReference type="InterPro" id="IPR000731">
    <property type="entry name" value="SSD"/>
</dbReference>
<evidence type="ECO:0000256" key="8">
    <source>
        <dbReference type="ARBA" id="ARBA00023136"/>
    </source>
</evidence>
<dbReference type="AlphaFoldDB" id="J4HVW0"/>
<dbReference type="InterPro" id="IPR002202">
    <property type="entry name" value="HMG_CoA_Rdtase"/>
</dbReference>
<dbReference type="PROSITE" id="PS00318">
    <property type="entry name" value="HMG_COA_REDUCTASE_2"/>
    <property type="match status" value="1"/>
</dbReference>
<dbReference type="CDD" id="cd00643">
    <property type="entry name" value="HMG-CoA_reductase_classI"/>
    <property type="match status" value="1"/>
</dbReference>
<dbReference type="Pfam" id="PF00368">
    <property type="entry name" value="HMG-CoA_red"/>
    <property type="match status" value="1"/>
</dbReference>
<dbReference type="GO" id="GO:0015936">
    <property type="term" value="P:coenzyme A metabolic process"/>
    <property type="evidence" value="ECO:0007669"/>
    <property type="project" value="InterPro"/>
</dbReference>
<evidence type="ECO:0000256" key="10">
    <source>
        <dbReference type="SAM" id="MobiDB-lite"/>
    </source>
</evidence>
<dbReference type="GO" id="GO:0006696">
    <property type="term" value="P:ergosterol biosynthetic process"/>
    <property type="evidence" value="ECO:0007669"/>
    <property type="project" value="TreeGrafter"/>
</dbReference>
<dbReference type="SUPFAM" id="SSF56542">
    <property type="entry name" value="Substrate-binding domain of HMG-CoA reductase"/>
    <property type="match status" value="1"/>
</dbReference>
<dbReference type="EMBL" id="HE797023">
    <property type="protein sequence ID" value="CCM01197.1"/>
    <property type="molecule type" value="Genomic_DNA"/>
</dbReference>
<dbReference type="GO" id="GO:0004420">
    <property type="term" value="F:hydroxymethylglutaryl-CoA reductase (NADPH) activity"/>
    <property type="evidence" value="ECO:0007669"/>
    <property type="project" value="UniProtKB-EC"/>
</dbReference>
<dbReference type="InterPro" id="IPR009029">
    <property type="entry name" value="HMG_CoA_Rdtase_sub-bd_dom_sf"/>
</dbReference>
<keyword evidence="4 9" id="KW-0256">Endoplasmic reticulum</keyword>
<gene>
    <name evidence="12" type="ORF">FIBRA_03245</name>
</gene>
<dbReference type="InParanoid" id="J4HVW0"/>
<dbReference type="Gene3D" id="3.90.770.10">
    <property type="entry name" value="3-hydroxy-3-methylglutaryl-coenzyme A Reductase, Chain A, domain 2"/>
    <property type="match status" value="1"/>
</dbReference>
<dbReference type="Gene3D" id="1.10.3270.10">
    <property type="entry name" value="HMGR, N-terminal domain"/>
    <property type="match status" value="1"/>
</dbReference>
<dbReference type="Proteomes" id="UP000006352">
    <property type="component" value="Unassembled WGS sequence"/>
</dbReference>
<dbReference type="UniPathway" id="UPA00058">
    <property type="reaction ID" value="UER00103"/>
</dbReference>
<evidence type="ECO:0000313" key="12">
    <source>
        <dbReference type="EMBL" id="CCM01197.1"/>
    </source>
</evidence>
<keyword evidence="6 9" id="KW-1133">Transmembrane helix</keyword>
<dbReference type="FunFam" id="3.30.70.420:FF:000001">
    <property type="entry name" value="3-hydroxy-3-methylglutaryl coenzyme A reductase"/>
    <property type="match status" value="1"/>
</dbReference>
<evidence type="ECO:0000256" key="2">
    <source>
        <dbReference type="ARBA" id="ARBA00007661"/>
    </source>
</evidence>
<feature type="transmembrane region" description="Helical" evidence="9">
    <location>
        <begin position="260"/>
        <end position="281"/>
    </location>
</feature>
<dbReference type="InterPro" id="IPR023282">
    <property type="entry name" value="HMG_CoA_Rdtase_N"/>
</dbReference>